<dbReference type="PANTHER" id="PTHR46323">
    <property type="entry name" value="BETA-GALACTOSIDASE"/>
    <property type="match status" value="1"/>
</dbReference>
<dbReference type="InterPro" id="IPR006101">
    <property type="entry name" value="Glyco_hydro_2"/>
</dbReference>
<dbReference type="SUPFAM" id="SSF51445">
    <property type="entry name" value="(Trans)glycosidases"/>
    <property type="match status" value="1"/>
</dbReference>
<comment type="cofactor">
    <cofactor evidence="2">
        <name>Ca(2+)</name>
        <dbReference type="ChEBI" id="CHEBI:29108"/>
    </cofactor>
</comment>
<dbReference type="InterPro" id="IPR023232">
    <property type="entry name" value="Glyco_hydro_2_AS"/>
</dbReference>
<dbReference type="InterPro" id="IPR006104">
    <property type="entry name" value="Glyco_hydro_2_N"/>
</dbReference>
<reference evidence="13 14" key="1">
    <citation type="submission" date="2014-04" db="EMBL/GenBank/DDBJ databases">
        <authorList>
            <person name="Sears C."/>
            <person name="Carroll K."/>
            <person name="Sack B.R."/>
            <person name="Qadri F."/>
            <person name="Myers L.L."/>
            <person name="Chung G.-T."/>
            <person name="Escheverria P."/>
            <person name="Fraser C.M."/>
            <person name="Sadzewicz L."/>
            <person name="Shefchek K.A."/>
            <person name="Tallon L."/>
            <person name="Das S.P."/>
            <person name="Daugherty S."/>
            <person name="Mongodin E.F."/>
        </authorList>
    </citation>
    <scope>NUCLEOTIDE SEQUENCE [LARGE SCALE GENOMIC DNA]</scope>
    <source>
        <strain evidence="13 14">3978 T3 ii</strain>
    </source>
</reference>
<comment type="subunit">
    <text evidence="4">Monomer.</text>
</comment>
<dbReference type="PANTHER" id="PTHR46323:SF2">
    <property type="entry name" value="BETA-GALACTOSIDASE"/>
    <property type="match status" value="1"/>
</dbReference>
<dbReference type="InterPro" id="IPR004199">
    <property type="entry name" value="B-gal_small/dom_5"/>
</dbReference>
<dbReference type="PATRIC" id="fig|1339349.3.peg.1211"/>
<dbReference type="InterPro" id="IPR011013">
    <property type="entry name" value="Gal_mutarotase_sf_dom"/>
</dbReference>
<evidence type="ECO:0000313" key="14">
    <source>
        <dbReference type="Proteomes" id="UP000028013"/>
    </source>
</evidence>
<dbReference type="InterPro" id="IPR013783">
    <property type="entry name" value="Ig-like_fold"/>
</dbReference>
<dbReference type="Proteomes" id="UP000028013">
    <property type="component" value="Unassembled WGS sequence"/>
</dbReference>
<dbReference type="AlphaFoldDB" id="A0A078S5H0"/>
<comment type="caution">
    <text evidence="13">The sequence shown here is derived from an EMBL/GenBank/DDBJ whole genome shotgun (WGS) entry which is preliminary data.</text>
</comment>
<dbReference type="Pfam" id="PF02837">
    <property type="entry name" value="Glyco_hydro_2_N"/>
    <property type="match status" value="1"/>
</dbReference>
<evidence type="ECO:0000256" key="5">
    <source>
        <dbReference type="ARBA" id="ARBA00012756"/>
    </source>
</evidence>
<dbReference type="SUPFAM" id="SSF74650">
    <property type="entry name" value="Galactose mutarotase-like"/>
    <property type="match status" value="1"/>
</dbReference>
<protein>
    <recommendedName>
        <fullName evidence="5 10">Beta-galactosidase</fullName>
        <ecNumber evidence="5 10">3.2.1.23</ecNumber>
    </recommendedName>
    <alternativeName>
        <fullName evidence="9 10">Lactase</fullName>
    </alternativeName>
</protein>
<keyword evidence="11" id="KW-0732">Signal</keyword>
<evidence type="ECO:0000256" key="7">
    <source>
        <dbReference type="ARBA" id="ARBA00022837"/>
    </source>
</evidence>
<evidence type="ECO:0000256" key="11">
    <source>
        <dbReference type="SAM" id="SignalP"/>
    </source>
</evidence>
<keyword evidence="6 10" id="KW-0378">Hydrolase</keyword>
<dbReference type="InterPro" id="IPR006103">
    <property type="entry name" value="Glyco_hydro_2_cat"/>
</dbReference>
<evidence type="ECO:0000259" key="12">
    <source>
        <dbReference type="SMART" id="SM01038"/>
    </source>
</evidence>
<dbReference type="RefSeq" id="WP_035447048.1">
    <property type="nucleotide sequence ID" value="NZ_JNHN01000147.1"/>
</dbReference>
<feature type="domain" description="Beta galactosidase small chain/" evidence="12">
    <location>
        <begin position="759"/>
        <end position="1029"/>
    </location>
</feature>
<dbReference type="Gene3D" id="2.70.98.10">
    <property type="match status" value="1"/>
</dbReference>
<accession>A0A078S5H0</accession>
<organism evidence="13 14">
    <name type="scientific">Bacteroides uniformis str. 3978 T3 ii</name>
    <dbReference type="NCBI Taxonomy" id="1339349"/>
    <lineage>
        <taxon>Bacteria</taxon>
        <taxon>Pseudomonadati</taxon>
        <taxon>Bacteroidota</taxon>
        <taxon>Bacteroidia</taxon>
        <taxon>Bacteroidales</taxon>
        <taxon>Bacteroidaceae</taxon>
        <taxon>Bacteroides</taxon>
    </lineage>
</organism>
<evidence type="ECO:0000256" key="8">
    <source>
        <dbReference type="ARBA" id="ARBA00023295"/>
    </source>
</evidence>
<dbReference type="InterPro" id="IPR036156">
    <property type="entry name" value="Beta-gal/glucu_dom_sf"/>
</dbReference>
<keyword evidence="7" id="KW-0106">Calcium</keyword>
<evidence type="ECO:0000256" key="1">
    <source>
        <dbReference type="ARBA" id="ARBA00001412"/>
    </source>
</evidence>
<dbReference type="PROSITE" id="PS00719">
    <property type="entry name" value="GLYCOSYL_HYDROL_F2_1"/>
    <property type="match status" value="1"/>
</dbReference>
<evidence type="ECO:0000256" key="3">
    <source>
        <dbReference type="ARBA" id="ARBA00007401"/>
    </source>
</evidence>
<keyword evidence="8 10" id="KW-0326">Glycosidase</keyword>
<dbReference type="InterPro" id="IPR050347">
    <property type="entry name" value="Bact_Beta-galactosidase"/>
</dbReference>
<dbReference type="SUPFAM" id="SSF49785">
    <property type="entry name" value="Galactose-binding domain-like"/>
    <property type="match status" value="1"/>
</dbReference>
<dbReference type="InterPro" id="IPR008979">
    <property type="entry name" value="Galactose-bd-like_sf"/>
</dbReference>
<dbReference type="GO" id="GO:0005990">
    <property type="term" value="P:lactose catabolic process"/>
    <property type="evidence" value="ECO:0007669"/>
    <property type="project" value="TreeGrafter"/>
</dbReference>
<dbReference type="GO" id="GO:0004565">
    <property type="term" value="F:beta-galactosidase activity"/>
    <property type="evidence" value="ECO:0007669"/>
    <property type="project" value="UniProtKB-EC"/>
</dbReference>
<dbReference type="Gene3D" id="2.60.120.260">
    <property type="entry name" value="Galactose-binding domain-like"/>
    <property type="match status" value="1"/>
</dbReference>
<feature type="chain" id="PRO_5001744743" description="Beta-galactosidase" evidence="11">
    <location>
        <begin position="19"/>
        <end position="1035"/>
    </location>
</feature>
<dbReference type="Pfam" id="PF16353">
    <property type="entry name" value="LacZ_4"/>
    <property type="match status" value="1"/>
</dbReference>
<dbReference type="PROSITE" id="PS00608">
    <property type="entry name" value="GLYCOSYL_HYDROL_F2_2"/>
    <property type="match status" value="1"/>
</dbReference>
<dbReference type="PRINTS" id="PR00132">
    <property type="entry name" value="GLHYDRLASE2"/>
</dbReference>
<dbReference type="Pfam" id="PF02836">
    <property type="entry name" value="Glyco_hydro_2_C"/>
    <property type="match status" value="1"/>
</dbReference>
<gene>
    <name evidence="13" type="ORF">M094_4452</name>
</gene>
<dbReference type="GO" id="GO:0009341">
    <property type="term" value="C:beta-galactosidase complex"/>
    <property type="evidence" value="ECO:0007669"/>
    <property type="project" value="InterPro"/>
</dbReference>
<dbReference type="Pfam" id="PF00703">
    <property type="entry name" value="Glyco_hydro_2"/>
    <property type="match status" value="1"/>
</dbReference>
<dbReference type="EMBL" id="JNHN01000147">
    <property type="protein sequence ID" value="KDS52928.1"/>
    <property type="molecule type" value="Genomic_DNA"/>
</dbReference>
<evidence type="ECO:0000256" key="6">
    <source>
        <dbReference type="ARBA" id="ARBA00022801"/>
    </source>
</evidence>
<dbReference type="SUPFAM" id="SSF49303">
    <property type="entry name" value="beta-Galactosidase/glucuronidase domain"/>
    <property type="match status" value="2"/>
</dbReference>
<comment type="catalytic activity">
    <reaction evidence="1 10">
        <text>Hydrolysis of terminal non-reducing beta-D-galactose residues in beta-D-galactosides.</text>
        <dbReference type="EC" id="3.2.1.23"/>
    </reaction>
</comment>
<dbReference type="InterPro" id="IPR023230">
    <property type="entry name" value="Glyco_hydro_2_CS"/>
</dbReference>
<dbReference type="SMART" id="SM01038">
    <property type="entry name" value="Bgal_small_N"/>
    <property type="match status" value="1"/>
</dbReference>
<sequence length="1035" mass="118682">MRKKIFAFLLLSALYAGAQEVPDWENPIVVGINKEPYHATLTLPSQKADCKEIISLNGKWRFQWSADPGKRPADFYKNDFNTDTWDTIIVPGAWQLQGYGKPIYSNVNYPFQKDAPKVTSEPPAEYYSYGHRNPTGSYVTTFEVTPDMKDKCLYLHFEGVKSAMYVWVNGERVGYSQNSMSPAEFDITEFVKNGANRLAVEVYRWSDGSYLEDQDMWRLSGILRPVELWVRPRTNIRDYRFSSDLSDDMRSATFGTEIWIRNQTDRKVKDLTVEINLVGKDNRGNKLDKKMVAPVGTIQAFSETSVTLSEMLREPQLWSAEKPHLYDIHIKLRRKNELLESFEYHWGIRKIEIAGDVFKVNGKAVKLKGVNRHDFHPRMGFFVDSRTMERDIRLIKQANINMIRTSHYPHLPLLYELCDKYGIYVMDEANHESHAYGLGNKVLGDNPQWTLAHVDRAVAVVERDKNHPCILFWSLGNEGGSGANLRAMADTIRALDPTRPIYDDTDRTVSDVYDEAYLHPNALKELGEKITDRPVFMREYAYAMGNSIGNLKEYWDVIEKDESIIGAAIWCWVDQGIPKKLNGAPLSFGESPSSLPLLPDEFWAYGGDFGDYPNDGPTGINGLVSPDRVPHPHYYEVQKVYQYIKFEKKGTQQIKLTNGYAFSDLDEFDYSYEWICNGKAVRNGDLHLSEGNLLEVPSRPDKCGELCLNVYATLKESTMWAEKGFKVAKEQLTYHDYEFPQLKDDGGKATFKETPEAVEIIAADALFTIEKGTGALVSWRVKGEELLHSALEPYFWKPANDIQVRNGYNERLSAWKNAEQKRIVKAYQATVNDGMVIVDASLSLPRIGAGYHLRYTVDGKGRIQVEATYQPEKEDIPLMPKFGMRMRMPSALNRIAWYGRGKFENYPDRKSAAFLGVYECGIHEFITNYIVPQDNANRCDTRWFMLGDSERWKIQVKGLQPLCFRIWPYGEEDLEGKEHAHELPERDFINLNIDSNIHGVGGNDGWGAQTMKPYTIDGNRSYRYGFIMEYMDKTE</sequence>
<dbReference type="InterPro" id="IPR006102">
    <property type="entry name" value="Ig-like_GH2"/>
</dbReference>
<proteinExistence type="inferred from homology"/>
<evidence type="ECO:0000256" key="9">
    <source>
        <dbReference type="ARBA" id="ARBA00032230"/>
    </source>
</evidence>
<feature type="signal peptide" evidence="11">
    <location>
        <begin position="1"/>
        <end position="18"/>
    </location>
</feature>
<evidence type="ECO:0000256" key="10">
    <source>
        <dbReference type="RuleBase" id="RU361154"/>
    </source>
</evidence>
<evidence type="ECO:0000256" key="4">
    <source>
        <dbReference type="ARBA" id="ARBA00011245"/>
    </source>
</evidence>
<dbReference type="Gene3D" id="2.60.40.10">
    <property type="entry name" value="Immunoglobulins"/>
    <property type="match status" value="2"/>
</dbReference>
<comment type="similarity">
    <text evidence="3 10">Belongs to the glycosyl hydrolase 2 family.</text>
</comment>
<dbReference type="Pfam" id="PF02929">
    <property type="entry name" value="Bgal_small_N"/>
    <property type="match status" value="1"/>
</dbReference>
<dbReference type="EC" id="3.2.1.23" evidence="5 10"/>
<dbReference type="InterPro" id="IPR017853">
    <property type="entry name" value="GH"/>
</dbReference>
<dbReference type="Gene3D" id="3.20.20.80">
    <property type="entry name" value="Glycosidases"/>
    <property type="match status" value="1"/>
</dbReference>
<evidence type="ECO:0000313" key="13">
    <source>
        <dbReference type="EMBL" id="KDS52928.1"/>
    </source>
</evidence>
<dbReference type="InterPro" id="IPR014718">
    <property type="entry name" value="GH-type_carb-bd"/>
</dbReference>
<dbReference type="InterPro" id="IPR032312">
    <property type="entry name" value="LacZ_4"/>
</dbReference>
<evidence type="ECO:0000256" key="2">
    <source>
        <dbReference type="ARBA" id="ARBA00001913"/>
    </source>
</evidence>
<name>A0A078S5H0_BACUN</name>
<dbReference type="GO" id="GO:0030246">
    <property type="term" value="F:carbohydrate binding"/>
    <property type="evidence" value="ECO:0007669"/>
    <property type="project" value="InterPro"/>
</dbReference>